<reference evidence="3" key="1">
    <citation type="journal article" date="2010" name="Nat. Biotechnol.">
        <title>Draft genome sequence of the oilseed species Ricinus communis.</title>
        <authorList>
            <person name="Chan A.P."/>
            <person name="Crabtree J."/>
            <person name="Zhao Q."/>
            <person name="Lorenzi H."/>
            <person name="Orvis J."/>
            <person name="Puiu D."/>
            <person name="Melake-Berhan A."/>
            <person name="Jones K.M."/>
            <person name="Redman J."/>
            <person name="Chen G."/>
            <person name="Cahoon E.B."/>
            <person name="Gedil M."/>
            <person name="Stanke M."/>
            <person name="Haas B.J."/>
            <person name="Wortman J.R."/>
            <person name="Fraser-Liggett C.M."/>
            <person name="Ravel J."/>
            <person name="Rabinowicz P.D."/>
        </authorList>
    </citation>
    <scope>NUCLEOTIDE SEQUENCE [LARGE SCALE GENOMIC DNA]</scope>
    <source>
        <strain evidence="3">cv. Hale</strain>
    </source>
</reference>
<dbReference type="AlphaFoldDB" id="B9RGE7"/>
<evidence type="ECO:0000256" key="1">
    <source>
        <dbReference type="SAM" id="SignalP"/>
    </source>
</evidence>
<evidence type="ECO:0000313" key="3">
    <source>
        <dbReference type="Proteomes" id="UP000008311"/>
    </source>
</evidence>
<gene>
    <name evidence="2" type="ORF">RCOM_1453500</name>
</gene>
<proteinExistence type="predicted"/>
<keyword evidence="3" id="KW-1185">Reference proteome</keyword>
<accession>B9RGE7</accession>
<dbReference type="Proteomes" id="UP000008311">
    <property type="component" value="Unassembled WGS sequence"/>
</dbReference>
<organism evidence="2 3">
    <name type="scientific">Ricinus communis</name>
    <name type="common">Castor bean</name>
    <dbReference type="NCBI Taxonomy" id="3988"/>
    <lineage>
        <taxon>Eukaryota</taxon>
        <taxon>Viridiplantae</taxon>
        <taxon>Streptophyta</taxon>
        <taxon>Embryophyta</taxon>
        <taxon>Tracheophyta</taxon>
        <taxon>Spermatophyta</taxon>
        <taxon>Magnoliopsida</taxon>
        <taxon>eudicotyledons</taxon>
        <taxon>Gunneridae</taxon>
        <taxon>Pentapetalae</taxon>
        <taxon>rosids</taxon>
        <taxon>fabids</taxon>
        <taxon>Malpighiales</taxon>
        <taxon>Euphorbiaceae</taxon>
        <taxon>Acalyphoideae</taxon>
        <taxon>Acalypheae</taxon>
        <taxon>Ricinus</taxon>
    </lineage>
</organism>
<name>B9RGE7_RICCO</name>
<sequence>MDIKSAARLAGQFRNRNIRLLASLFLWTIHSAWIAKNHGGKPLLIAVKETTSRNEIMDLQDLGHHYIGISDAMP</sequence>
<keyword evidence="1" id="KW-0732">Signal</keyword>
<feature type="chain" id="PRO_5002888495" evidence="1">
    <location>
        <begin position="35"/>
        <end position="74"/>
    </location>
</feature>
<dbReference type="EMBL" id="EQ973778">
    <property type="protein sequence ID" value="EEF49602.1"/>
    <property type="molecule type" value="Genomic_DNA"/>
</dbReference>
<protein>
    <submittedName>
        <fullName evidence="2">Uncharacterized protein</fullName>
    </submittedName>
</protein>
<feature type="signal peptide" evidence="1">
    <location>
        <begin position="1"/>
        <end position="34"/>
    </location>
</feature>
<dbReference type="InParanoid" id="B9RGE7"/>
<evidence type="ECO:0000313" key="2">
    <source>
        <dbReference type="EMBL" id="EEF49602.1"/>
    </source>
</evidence>